<dbReference type="Proteomes" id="UP000257016">
    <property type="component" value="Unassembled WGS sequence"/>
</dbReference>
<accession>A0A375C9A0</accession>
<gene>
    <name evidence="2" type="ORF">CBM2586_B10261</name>
</gene>
<comment type="caution">
    <text evidence="2">The sequence shown here is derived from an EMBL/GenBank/DDBJ whole genome shotgun (WGS) entry which is preliminary data.</text>
</comment>
<dbReference type="AlphaFoldDB" id="A0A375C9A0"/>
<name>A0A375C9A0_9BURK</name>
<sequence>MRCARRSIPAGARRYPVMTPAVRQPPRAGRTTMAATHHTHGTGATHEQFHEGHRRTD</sequence>
<protein>
    <submittedName>
        <fullName evidence="2">Uncharacterized protein</fullName>
    </submittedName>
</protein>
<dbReference type="EMBL" id="OFSN01000015">
    <property type="protein sequence ID" value="SOY65666.1"/>
    <property type="molecule type" value="Genomic_DNA"/>
</dbReference>
<reference evidence="2" key="1">
    <citation type="submission" date="2018-01" db="EMBL/GenBank/DDBJ databases">
        <authorList>
            <person name="Clerissi C."/>
        </authorList>
    </citation>
    <scope>NUCLEOTIDE SEQUENCE</scope>
    <source>
        <strain evidence="2">Cupriavidus taiwanensis LMG 19430</strain>
    </source>
</reference>
<feature type="compositionally biased region" description="Low complexity" evidence="1">
    <location>
        <begin position="27"/>
        <end position="46"/>
    </location>
</feature>
<evidence type="ECO:0000256" key="1">
    <source>
        <dbReference type="SAM" id="MobiDB-lite"/>
    </source>
</evidence>
<feature type="compositionally biased region" description="Basic and acidic residues" evidence="1">
    <location>
        <begin position="47"/>
        <end position="57"/>
    </location>
</feature>
<organism evidence="2">
    <name type="scientific">Cupriavidus taiwanensis</name>
    <dbReference type="NCBI Taxonomy" id="164546"/>
    <lineage>
        <taxon>Bacteria</taxon>
        <taxon>Pseudomonadati</taxon>
        <taxon>Pseudomonadota</taxon>
        <taxon>Betaproteobacteria</taxon>
        <taxon>Burkholderiales</taxon>
        <taxon>Burkholderiaceae</taxon>
        <taxon>Cupriavidus</taxon>
    </lineage>
</organism>
<evidence type="ECO:0000313" key="2">
    <source>
        <dbReference type="EMBL" id="SOY65666.1"/>
    </source>
</evidence>
<feature type="region of interest" description="Disordered" evidence="1">
    <location>
        <begin position="1"/>
        <end position="57"/>
    </location>
</feature>
<proteinExistence type="predicted"/>